<evidence type="ECO:0000256" key="7">
    <source>
        <dbReference type="ARBA" id="ARBA00022801"/>
    </source>
</evidence>
<sequence length="629" mass="71811">MTTNKLTTKLYTQIQQRLACAGFRAVSSAGFVSHKTKTTTNRWSSNQIRALKKMSNIDMDKVYMRNAAESKELNIVFRYVNETLKIDREFNFNRQMDEQIEGILTRIQGNVQKQMEKKQKKKGKSNEPVVVGSSEINVKLYSENHDLNFNNLTFTELLDKNISGIKLRVVDATFDMVFNPPWILSLKLPKCMLAGFVVYPTACELQFAEREHSNGTWFKAKQSQTTEWEACGEGFHYIPTAEDIGYYLKFVVTPGNGKGAKGPVVEEISKTTVQAAPELFPFEGRHRHTPDYLIASNELRVVTYNLLADYYADSDYSRKTLFPYCPPKYLEIDYRKQLFIKEIVGYKADLICLQEVDQKIFDIDFKEILGGPSLNYHGIMAPKGTCAEGVAIFVRKSRFELVESQVLHLGSKIPKLPIFESLWNKIKINEQLASRICDRSTTLQTCLLKIKDTNRYILVANTHLYFHPDADHIRLLQMAFSITYVEHLLKEAVKDLKISNPQDIGLIFCGDFNSVPECGIYKLMTEQFVDKDFVDWRSNAEQAVSNVELTQPFEMASACGTPEFTNFTTLFAACLDYIFYQKDRFEVMQYVPLPTEEQLKVNSAIPSVVIPSDHVALIADLRFKTGSSA</sequence>
<comment type="subcellular location">
    <subcellularLocation>
        <location evidence="2">Mitochondrion matrix</location>
    </subcellularLocation>
</comment>
<gene>
    <name evidence="17" type="primary">LOC108076099</name>
</gene>
<keyword evidence="11" id="KW-0496">Mitochondrion</keyword>
<name>A0A6P4I866_DROKI</name>
<evidence type="ECO:0000256" key="9">
    <source>
        <dbReference type="ARBA" id="ARBA00022842"/>
    </source>
</evidence>
<comment type="cofactor">
    <cofactor evidence="1">
        <name>Mg(2+)</name>
        <dbReference type="ChEBI" id="CHEBI:18420"/>
    </cofactor>
</comment>
<evidence type="ECO:0000256" key="3">
    <source>
        <dbReference type="ARBA" id="ARBA00022553"/>
    </source>
</evidence>
<dbReference type="OrthoDB" id="412787at2759"/>
<evidence type="ECO:0000256" key="12">
    <source>
        <dbReference type="ARBA" id="ARBA00072755"/>
    </source>
</evidence>
<evidence type="ECO:0000259" key="15">
    <source>
        <dbReference type="Pfam" id="PF21171"/>
    </source>
</evidence>
<evidence type="ECO:0000256" key="8">
    <source>
        <dbReference type="ARBA" id="ARBA00022839"/>
    </source>
</evidence>
<dbReference type="GO" id="GO:0004535">
    <property type="term" value="F:poly(A)-specific ribonuclease activity"/>
    <property type="evidence" value="ECO:0007669"/>
    <property type="project" value="UniProtKB-ARBA"/>
</dbReference>
<evidence type="ECO:0000256" key="2">
    <source>
        <dbReference type="ARBA" id="ARBA00004305"/>
    </source>
</evidence>
<dbReference type="AlphaFoldDB" id="A0A6P4I866"/>
<dbReference type="Pfam" id="PF21171">
    <property type="entry name" value="PDE12-like_N"/>
    <property type="match status" value="1"/>
</dbReference>
<protein>
    <recommendedName>
        <fullName evidence="12">2',5'-phosphodiesterase 12</fullName>
    </recommendedName>
    <alternativeName>
        <fullName evidence="13">Mitochondrial deadenylase</fullName>
    </alternativeName>
</protein>
<evidence type="ECO:0000256" key="6">
    <source>
        <dbReference type="ARBA" id="ARBA00022723"/>
    </source>
</evidence>
<keyword evidence="5" id="KW-0540">Nuclease</keyword>
<dbReference type="InterPro" id="IPR050410">
    <property type="entry name" value="CCR4/nocturin_mRNA_transcr"/>
</dbReference>
<organism evidence="16 17">
    <name type="scientific">Drosophila kikkawai</name>
    <name type="common">Fruit fly</name>
    <dbReference type="NCBI Taxonomy" id="30033"/>
    <lineage>
        <taxon>Eukaryota</taxon>
        <taxon>Metazoa</taxon>
        <taxon>Ecdysozoa</taxon>
        <taxon>Arthropoda</taxon>
        <taxon>Hexapoda</taxon>
        <taxon>Insecta</taxon>
        <taxon>Pterygota</taxon>
        <taxon>Neoptera</taxon>
        <taxon>Endopterygota</taxon>
        <taxon>Diptera</taxon>
        <taxon>Brachycera</taxon>
        <taxon>Muscomorpha</taxon>
        <taxon>Ephydroidea</taxon>
        <taxon>Drosophilidae</taxon>
        <taxon>Drosophila</taxon>
        <taxon>Sophophora</taxon>
    </lineage>
</organism>
<proteinExistence type="predicted"/>
<evidence type="ECO:0000256" key="10">
    <source>
        <dbReference type="ARBA" id="ARBA00022946"/>
    </source>
</evidence>
<keyword evidence="7" id="KW-0378">Hydrolase</keyword>
<keyword evidence="16" id="KW-1185">Reference proteome</keyword>
<keyword evidence="9" id="KW-0460">Magnesium</keyword>
<dbReference type="Pfam" id="PF03372">
    <property type="entry name" value="Exo_endo_phos"/>
    <property type="match status" value="1"/>
</dbReference>
<dbReference type="GeneID" id="108076099"/>
<dbReference type="InterPro" id="IPR005135">
    <property type="entry name" value="Endo/exonuclease/phosphatase"/>
</dbReference>
<keyword evidence="3" id="KW-0597">Phosphoprotein</keyword>
<dbReference type="RefSeq" id="XP_017024315.1">
    <property type="nucleotide sequence ID" value="XM_017168826.3"/>
</dbReference>
<dbReference type="Proteomes" id="UP001652661">
    <property type="component" value="Chromosome 2L"/>
</dbReference>
<evidence type="ECO:0000313" key="16">
    <source>
        <dbReference type="Proteomes" id="UP001652661"/>
    </source>
</evidence>
<dbReference type="GO" id="GO:0005759">
    <property type="term" value="C:mitochondrial matrix"/>
    <property type="evidence" value="ECO:0007669"/>
    <property type="project" value="UniProtKB-SubCell"/>
</dbReference>
<reference evidence="16" key="1">
    <citation type="submission" date="2025-05" db="UniProtKB">
        <authorList>
            <consortium name="RefSeq"/>
        </authorList>
    </citation>
    <scope>NUCLEOTIDE SEQUENCE [LARGE SCALE GENOMIC DNA]</scope>
    <source>
        <strain evidence="16">14028-0561.14</strain>
    </source>
</reference>
<evidence type="ECO:0000256" key="11">
    <source>
        <dbReference type="ARBA" id="ARBA00023128"/>
    </source>
</evidence>
<keyword evidence="8" id="KW-0269">Exonuclease</keyword>
<reference evidence="17" key="2">
    <citation type="submission" date="2025-08" db="UniProtKB">
        <authorList>
            <consortium name="RefSeq"/>
        </authorList>
    </citation>
    <scope>IDENTIFICATION</scope>
    <source>
        <strain evidence="17">14028-0561.14</strain>
        <tissue evidence="17">Whole fly</tissue>
    </source>
</reference>
<dbReference type="FunFam" id="3.60.10.10:FF:000018">
    <property type="entry name" value="2',5'-phosphodiesterase 12"/>
    <property type="match status" value="1"/>
</dbReference>
<evidence type="ECO:0000259" key="14">
    <source>
        <dbReference type="Pfam" id="PF03372"/>
    </source>
</evidence>
<dbReference type="PANTHER" id="PTHR12121">
    <property type="entry name" value="CARBON CATABOLITE REPRESSOR PROTEIN 4"/>
    <property type="match status" value="1"/>
</dbReference>
<evidence type="ECO:0000256" key="13">
    <source>
        <dbReference type="ARBA" id="ARBA00083541"/>
    </source>
</evidence>
<dbReference type="Gene3D" id="3.60.10.10">
    <property type="entry name" value="Endonuclease/exonuclease/phosphatase"/>
    <property type="match status" value="1"/>
</dbReference>
<evidence type="ECO:0000256" key="4">
    <source>
        <dbReference type="ARBA" id="ARBA00022664"/>
    </source>
</evidence>
<evidence type="ECO:0000313" key="17">
    <source>
        <dbReference type="RefSeq" id="XP_017024315.1"/>
    </source>
</evidence>
<dbReference type="SUPFAM" id="SSF56219">
    <property type="entry name" value="DNase I-like"/>
    <property type="match status" value="1"/>
</dbReference>
<dbReference type="PANTHER" id="PTHR12121:SF37">
    <property type="entry name" value="2',5'-PHOSPHODIESTERASE 12"/>
    <property type="match status" value="1"/>
</dbReference>
<dbReference type="GO" id="GO:0000288">
    <property type="term" value="P:nuclear-transcribed mRNA catabolic process, deadenylation-dependent decay"/>
    <property type="evidence" value="ECO:0007669"/>
    <property type="project" value="TreeGrafter"/>
</dbReference>
<dbReference type="InterPro" id="IPR048821">
    <property type="entry name" value="PDE12-like_N"/>
</dbReference>
<dbReference type="InterPro" id="IPR036691">
    <property type="entry name" value="Endo/exonu/phosph_ase_sf"/>
</dbReference>
<keyword evidence="6" id="KW-0479">Metal-binding</keyword>
<keyword evidence="10" id="KW-0809">Transit peptide</keyword>
<dbReference type="GO" id="GO:0006397">
    <property type="term" value="P:mRNA processing"/>
    <property type="evidence" value="ECO:0007669"/>
    <property type="project" value="UniProtKB-KW"/>
</dbReference>
<feature type="domain" description="2',5'-phosphodiesterase 12-like N-terminal" evidence="15">
    <location>
        <begin position="180"/>
        <end position="272"/>
    </location>
</feature>
<accession>A0A6P4I866</accession>
<evidence type="ECO:0000256" key="5">
    <source>
        <dbReference type="ARBA" id="ARBA00022722"/>
    </source>
</evidence>
<keyword evidence="4" id="KW-0507">mRNA processing</keyword>
<feature type="domain" description="Endonuclease/exonuclease/phosphatase" evidence="14">
    <location>
        <begin position="303"/>
        <end position="614"/>
    </location>
</feature>
<evidence type="ECO:0000256" key="1">
    <source>
        <dbReference type="ARBA" id="ARBA00001946"/>
    </source>
</evidence>
<dbReference type="GO" id="GO:0046872">
    <property type="term" value="F:metal ion binding"/>
    <property type="evidence" value="ECO:0007669"/>
    <property type="project" value="UniProtKB-KW"/>
</dbReference>